<proteinExistence type="predicted"/>
<feature type="domain" description="C3H1-type" evidence="7">
    <location>
        <begin position="770"/>
        <end position="797"/>
    </location>
</feature>
<dbReference type="InterPro" id="IPR036855">
    <property type="entry name" value="Znf_CCCH_sf"/>
</dbReference>
<feature type="region of interest" description="Disordered" evidence="5">
    <location>
        <begin position="585"/>
        <end position="650"/>
    </location>
</feature>
<feature type="region of interest" description="Disordered" evidence="5">
    <location>
        <begin position="806"/>
        <end position="841"/>
    </location>
</feature>
<dbReference type="InterPro" id="IPR000571">
    <property type="entry name" value="Znf_CCCH"/>
</dbReference>
<dbReference type="RefSeq" id="XP_627998.1">
    <property type="nucleotide sequence ID" value="XM_627998.1"/>
</dbReference>
<dbReference type="EMBL" id="AAEE01000006">
    <property type="protein sequence ID" value="EAK88574.1"/>
    <property type="molecule type" value="Genomic_DNA"/>
</dbReference>
<dbReference type="Pfam" id="PF00642">
    <property type="entry name" value="zf-CCCH"/>
    <property type="match status" value="1"/>
</dbReference>
<sequence>NLQAAMDTDSANDTFLWSLTEIENDCSLCLRQIGISNNIPGVVLQCCQQVVCEDCYKDELINKNNGSCPFCFFKGNNKGQKLSISINNPGISMNGVINSVNPAAIVSATAIPNGSSSNTNCLSSVGGGLPLDLSCWLPQNLTAICNPGFQSSSSSTCATSPYYKSNSTSAGEGFNQDSFIYMRGNSIPGVVCGMNSINVGVGTPNVNIPNSQPSPFGGVLNDGFWNHSHNSVALQNNTVNHNTTGSSTNGSFISDPWMSTSGGYSPSNGFLHDFNSYDNNINSNNLNPNMNCSNTEGISDTNTNINHMKQCNNGANGILNNGQNSKIVNGAMNNLSETRNSIIETDKKVCDLINEGNKDNLYQPGINVSSFNTTAPNLISISNNASDIYQNNSIYTWTVQNPMACNSMNSFNQANNHNGIIPSTTSVDVDFQRFCLGLGFDINSQNQVICDSQNKNNMLISEHINNVNINERNNRSNNGGATLSSHQNMKPLDNSDNNACTGEGDGISVESGVNEAYINGSNLTENKLENRDLQIGSNMDNHLIAINEDSGSNNINSSINDTNTNTQLFNSSAFPPLTSALIKQIPSSKDSTKISSVTSSINNNNGLNTGNSQQNECLNSSNSPKLSSISTSGSNQNINNNNPSTGSNPKLISMMGVRNEGSIRNNLNIGSALSANNSKQNTINSGKPGVVGNLNISTGNVSYIDAVLHKNDSNSGGVTTTSSSTGRSENQASVNSDMSNISNDSSNNLLSVNTDEDSSTALGAHGEPYNYKRALCRHWMRGYCWLEADCKFAHGEAELRTRDGKLRHPTLSNGNSEVANQNQGQSQSQSQAQSQSQYQSAAQLPTVNNVTIPSGNLTATSTSTFTSSTSGGSSVSSSIQSKGLKQQSGNGKNGSNASYAATAASSLTNNVLNNDSNISYSVMVVSGASNLDSKR</sequence>
<dbReference type="GO" id="GO:0008270">
    <property type="term" value="F:zinc ion binding"/>
    <property type="evidence" value="ECO:0007669"/>
    <property type="project" value="UniProtKB-KW"/>
</dbReference>
<feature type="compositionally biased region" description="Low complexity" evidence="5">
    <location>
        <begin position="587"/>
        <end position="649"/>
    </location>
</feature>
<evidence type="ECO:0000313" key="8">
    <source>
        <dbReference type="EMBL" id="EAK88574.1"/>
    </source>
</evidence>
<keyword evidence="2 4" id="KW-0863">Zinc-finger</keyword>
<dbReference type="AlphaFoldDB" id="Q5CSR9"/>
<feature type="compositionally biased region" description="Polar residues" evidence="5">
    <location>
        <begin position="479"/>
        <end position="492"/>
    </location>
</feature>
<dbReference type="SUPFAM" id="SSF90229">
    <property type="entry name" value="CCCH zinc finger"/>
    <property type="match status" value="1"/>
</dbReference>
<protein>
    <submittedName>
        <fullName evidence="8">RING finger domain at N-terminus, CCCH domain at C-terminus, involved in RNA metabolism, HC-23 protein</fullName>
    </submittedName>
</protein>
<dbReference type="Proteomes" id="UP000006726">
    <property type="component" value="Chromosome 1"/>
</dbReference>
<dbReference type="Gene3D" id="4.10.1000.10">
    <property type="entry name" value="Zinc finger, CCCH-type"/>
    <property type="match status" value="1"/>
</dbReference>
<keyword evidence="1 4" id="KW-0479">Metal-binding</keyword>
<evidence type="ECO:0000259" key="7">
    <source>
        <dbReference type="PROSITE" id="PS50103"/>
    </source>
</evidence>
<feature type="non-terminal residue" evidence="8">
    <location>
        <position position="1"/>
    </location>
</feature>
<organism evidence="8 9">
    <name type="scientific">Cryptosporidium parvum (strain Iowa II)</name>
    <dbReference type="NCBI Taxonomy" id="353152"/>
    <lineage>
        <taxon>Eukaryota</taxon>
        <taxon>Sar</taxon>
        <taxon>Alveolata</taxon>
        <taxon>Apicomplexa</taxon>
        <taxon>Conoidasida</taxon>
        <taxon>Coccidia</taxon>
        <taxon>Eucoccidiorida</taxon>
        <taxon>Eimeriorina</taxon>
        <taxon>Cryptosporidiidae</taxon>
        <taxon>Cryptosporidium</taxon>
    </lineage>
</organism>
<feature type="region of interest" description="Disordered" evidence="5">
    <location>
        <begin position="862"/>
        <end position="897"/>
    </location>
</feature>
<keyword evidence="9" id="KW-1185">Reference proteome</keyword>
<evidence type="ECO:0000256" key="2">
    <source>
        <dbReference type="ARBA" id="ARBA00022771"/>
    </source>
</evidence>
<reference evidence="8 9" key="1">
    <citation type="journal article" date="2004" name="Science">
        <title>Complete genome sequence of the apicomplexan, Cryptosporidium parvum.</title>
        <authorList>
            <person name="Abrahamsen M.S."/>
            <person name="Templeton T.J."/>
            <person name="Enomoto S."/>
            <person name="Abrahante J.E."/>
            <person name="Zhu G."/>
            <person name="Lancto C.A."/>
            <person name="Deng M."/>
            <person name="Liu C."/>
            <person name="Widmer G."/>
            <person name="Tzipori S."/>
            <person name="Buck G.A."/>
            <person name="Xu P."/>
            <person name="Bankier A.T."/>
            <person name="Dear P.H."/>
            <person name="Konfortov B.A."/>
            <person name="Spriggs H.F."/>
            <person name="Iyer L."/>
            <person name="Anantharaman V."/>
            <person name="Aravind L."/>
            <person name="Kapur V."/>
        </authorList>
    </citation>
    <scope>NUCLEOTIDE SEQUENCE [LARGE SCALE GENOMIC DNA]</scope>
    <source>
        <strain evidence="9">Iowa II</strain>
    </source>
</reference>
<dbReference type="PROSITE" id="PS50103">
    <property type="entry name" value="ZF_C3H1"/>
    <property type="match status" value="1"/>
</dbReference>
<keyword evidence="3 4" id="KW-0862">Zinc</keyword>
<feature type="compositionally biased region" description="Low complexity" evidence="5">
    <location>
        <begin position="819"/>
        <end position="841"/>
    </location>
</feature>
<name>Q5CSR9_CRYPI</name>
<feature type="compositionally biased region" description="Low complexity" evidence="5">
    <location>
        <begin position="713"/>
        <end position="753"/>
    </location>
</feature>
<evidence type="ECO:0000256" key="1">
    <source>
        <dbReference type="ARBA" id="ARBA00022723"/>
    </source>
</evidence>
<feature type="region of interest" description="Disordered" evidence="5">
    <location>
        <begin position="710"/>
        <end position="766"/>
    </location>
</feature>
<dbReference type="InterPro" id="IPR001841">
    <property type="entry name" value="Znf_RING"/>
</dbReference>
<comment type="caution">
    <text evidence="8">The sequence shown here is derived from an EMBL/GenBank/DDBJ whole genome shotgun (WGS) entry which is preliminary data.</text>
</comment>
<feature type="region of interest" description="Disordered" evidence="5">
    <location>
        <begin position="471"/>
        <end position="492"/>
    </location>
</feature>
<gene>
    <name evidence="8" type="ORF">cgd1_1580</name>
</gene>
<feature type="domain" description="RING-type" evidence="6">
    <location>
        <begin position="26"/>
        <end position="71"/>
    </location>
</feature>
<evidence type="ECO:0000259" key="6">
    <source>
        <dbReference type="PROSITE" id="PS50089"/>
    </source>
</evidence>
<dbReference type="KEGG" id="cpv:cgd1_1580"/>
<dbReference type="InParanoid" id="Q5CSR9"/>
<dbReference type="GeneID" id="3371362"/>
<feature type="compositionally biased region" description="Low complexity" evidence="5">
    <location>
        <begin position="862"/>
        <end position="878"/>
    </location>
</feature>
<dbReference type="PROSITE" id="PS50089">
    <property type="entry name" value="ZF_RING_2"/>
    <property type="match status" value="1"/>
</dbReference>
<dbReference type="OMA" id="LEADCKF"/>
<dbReference type="SMART" id="SM00356">
    <property type="entry name" value="ZnF_C3H1"/>
    <property type="match status" value="1"/>
</dbReference>
<feature type="compositionally biased region" description="Polar residues" evidence="5">
    <location>
        <begin position="879"/>
        <end position="890"/>
    </location>
</feature>
<evidence type="ECO:0000313" key="9">
    <source>
        <dbReference type="Proteomes" id="UP000006726"/>
    </source>
</evidence>
<accession>Q5CSR9</accession>
<feature type="zinc finger region" description="C3H1-type" evidence="4">
    <location>
        <begin position="770"/>
        <end position="797"/>
    </location>
</feature>
<evidence type="ECO:0000256" key="3">
    <source>
        <dbReference type="ARBA" id="ARBA00022833"/>
    </source>
</evidence>
<dbReference type="OrthoDB" id="410307at2759"/>
<evidence type="ECO:0000256" key="4">
    <source>
        <dbReference type="PROSITE-ProRule" id="PRU00723"/>
    </source>
</evidence>
<evidence type="ECO:0000256" key="5">
    <source>
        <dbReference type="SAM" id="MobiDB-lite"/>
    </source>
</evidence>